<dbReference type="InterPro" id="IPR029062">
    <property type="entry name" value="Class_I_gatase-like"/>
</dbReference>
<organism evidence="2 3">
    <name type="scientific">Pararobbsia alpina</name>
    <dbReference type="NCBI Taxonomy" id="621374"/>
    <lineage>
        <taxon>Bacteria</taxon>
        <taxon>Pseudomonadati</taxon>
        <taxon>Pseudomonadota</taxon>
        <taxon>Betaproteobacteria</taxon>
        <taxon>Burkholderiales</taxon>
        <taxon>Burkholderiaceae</taxon>
        <taxon>Pararobbsia</taxon>
    </lineage>
</organism>
<dbReference type="CDD" id="cd01741">
    <property type="entry name" value="GATase1_1"/>
    <property type="match status" value="1"/>
</dbReference>
<dbReference type="FunFam" id="3.40.50.880:FF:000033">
    <property type="entry name" value="Glutamine amidotransferase class-I"/>
    <property type="match status" value="1"/>
</dbReference>
<evidence type="ECO:0000259" key="1">
    <source>
        <dbReference type="Pfam" id="PF00117"/>
    </source>
</evidence>
<dbReference type="Pfam" id="PF00117">
    <property type="entry name" value="GATase"/>
    <property type="match status" value="1"/>
</dbReference>
<dbReference type="InterPro" id="IPR017926">
    <property type="entry name" value="GATASE"/>
</dbReference>
<reference evidence="2 3" key="1">
    <citation type="submission" date="2020-04" db="EMBL/GenBank/DDBJ databases">
        <authorList>
            <person name="De Canck E."/>
        </authorList>
    </citation>
    <scope>NUCLEOTIDE SEQUENCE [LARGE SCALE GENOMIC DNA]</scope>
    <source>
        <strain evidence="2 3">LMG 28138</strain>
    </source>
</reference>
<dbReference type="PANTHER" id="PTHR42695">
    <property type="entry name" value="GLUTAMINE AMIDOTRANSFERASE YLR126C-RELATED"/>
    <property type="match status" value="1"/>
</dbReference>
<sequence length="229" mass="24661">MKHVLAIRHVAFEGLGTFEEVFVEAGYRIEYVEAPTDALKGLDIDSPDVVVVLGGPIGAYEEDKYPFLRHELALIEQRLKSDRALLGICLGAQLIARVGGAKVYAGSQKEIGWGEVTLTEAGSRSMLAPLSGGVPVLHWHGDTFDLPQGAERLASTALYENQAFSMGPRTLALQFHIEACASAIESWLVGHAVELAHAKVDLQSLRDRAPSSSTAGGAVLREWLLRGCS</sequence>
<dbReference type="GO" id="GO:0005829">
    <property type="term" value="C:cytosol"/>
    <property type="evidence" value="ECO:0007669"/>
    <property type="project" value="TreeGrafter"/>
</dbReference>
<name>A0A6S7BPK1_9BURK</name>
<dbReference type="Proteomes" id="UP000494115">
    <property type="component" value="Unassembled WGS sequence"/>
</dbReference>
<dbReference type="SUPFAM" id="SSF52317">
    <property type="entry name" value="Class I glutamine amidotransferase-like"/>
    <property type="match status" value="1"/>
</dbReference>
<dbReference type="PROSITE" id="PS51273">
    <property type="entry name" value="GATASE_TYPE_1"/>
    <property type="match status" value="1"/>
</dbReference>
<evidence type="ECO:0000313" key="2">
    <source>
        <dbReference type="EMBL" id="CAB3795256.1"/>
    </source>
</evidence>
<feature type="domain" description="Glutamine amidotransferase" evidence="1">
    <location>
        <begin position="21"/>
        <end position="181"/>
    </location>
</feature>
<protein>
    <recommendedName>
        <fullName evidence="1">Glutamine amidotransferase domain-containing protein</fullName>
    </recommendedName>
</protein>
<evidence type="ECO:0000313" key="3">
    <source>
        <dbReference type="Proteomes" id="UP000494115"/>
    </source>
</evidence>
<proteinExistence type="predicted"/>
<dbReference type="RefSeq" id="WP_175106400.1">
    <property type="nucleotide sequence ID" value="NZ_CADIKM010000021.1"/>
</dbReference>
<dbReference type="NCBIfam" id="NF005458">
    <property type="entry name" value="PRK07053.1"/>
    <property type="match status" value="1"/>
</dbReference>
<gene>
    <name evidence="2" type="ORF">LMG28138_03841</name>
</gene>
<dbReference type="InterPro" id="IPR044992">
    <property type="entry name" value="ChyE-like"/>
</dbReference>
<dbReference type="PANTHER" id="PTHR42695:SF5">
    <property type="entry name" value="GLUTAMINE AMIDOTRANSFERASE YLR126C-RELATED"/>
    <property type="match status" value="1"/>
</dbReference>
<dbReference type="EMBL" id="CADIKM010000021">
    <property type="protein sequence ID" value="CAB3795256.1"/>
    <property type="molecule type" value="Genomic_DNA"/>
</dbReference>
<keyword evidence="3" id="KW-1185">Reference proteome</keyword>
<dbReference type="Gene3D" id="3.40.50.880">
    <property type="match status" value="1"/>
</dbReference>
<dbReference type="AlphaFoldDB" id="A0A6S7BPK1"/>
<accession>A0A6S7BPK1</accession>